<dbReference type="Proteomes" id="UP001487740">
    <property type="component" value="Unassembled WGS sequence"/>
</dbReference>
<feature type="signal peptide" evidence="4">
    <location>
        <begin position="1"/>
        <end position="22"/>
    </location>
</feature>
<dbReference type="InterPro" id="IPR032675">
    <property type="entry name" value="LRR_dom_sf"/>
</dbReference>
<keyword evidence="4" id="KW-0732">Signal</keyword>
<keyword evidence="6" id="KW-1185">Reference proteome</keyword>
<dbReference type="PANTHER" id="PTHR24366">
    <property type="entry name" value="IG(IMMUNOGLOBULIN) AND LRR(LEUCINE RICH REPEAT) DOMAINS"/>
    <property type="match status" value="1"/>
</dbReference>
<feature type="region of interest" description="Disordered" evidence="3">
    <location>
        <begin position="386"/>
        <end position="407"/>
    </location>
</feature>
<evidence type="ECO:0000256" key="2">
    <source>
        <dbReference type="ARBA" id="ARBA00022737"/>
    </source>
</evidence>
<dbReference type="PANTHER" id="PTHR24366:SF96">
    <property type="entry name" value="LEUCINE RICH REPEAT CONTAINING 53"/>
    <property type="match status" value="1"/>
</dbReference>
<dbReference type="InterPro" id="IPR003591">
    <property type="entry name" value="Leu-rich_rpt_typical-subtyp"/>
</dbReference>
<evidence type="ECO:0000256" key="4">
    <source>
        <dbReference type="SAM" id="SignalP"/>
    </source>
</evidence>
<keyword evidence="2" id="KW-0677">Repeat</keyword>
<dbReference type="SUPFAM" id="SSF52058">
    <property type="entry name" value="L domain-like"/>
    <property type="match status" value="1"/>
</dbReference>
<dbReference type="InterPro" id="IPR001611">
    <property type="entry name" value="Leu-rich_rpt"/>
</dbReference>
<dbReference type="AlphaFoldDB" id="A0AAW0UJQ3"/>
<dbReference type="Gene3D" id="3.80.10.10">
    <property type="entry name" value="Ribonuclease Inhibitor"/>
    <property type="match status" value="2"/>
</dbReference>
<dbReference type="SMART" id="SM00369">
    <property type="entry name" value="LRR_TYP"/>
    <property type="match status" value="4"/>
</dbReference>
<organism evidence="5 6">
    <name type="scientific">Scylla paramamosain</name>
    <name type="common">Mud crab</name>
    <dbReference type="NCBI Taxonomy" id="85552"/>
    <lineage>
        <taxon>Eukaryota</taxon>
        <taxon>Metazoa</taxon>
        <taxon>Ecdysozoa</taxon>
        <taxon>Arthropoda</taxon>
        <taxon>Crustacea</taxon>
        <taxon>Multicrustacea</taxon>
        <taxon>Malacostraca</taxon>
        <taxon>Eumalacostraca</taxon>
        <taxon>Eucarida</taxon>
        <taxon>Decapoda</taxon>
        <taxon>Pleocyemata</taxon>
        <taxon>Brachyura</taxon>
        <taxon>Eubrachyura</taxon>
        <taxon>Portunoidea</taxon>
        <taxon>Portunidae</taxon>
        <taxon>Portuninae</taxon>
        <taxon>Scylla</taxon>
    </lineage>
</organism>
<evidence type="ECO:0000256" key="3">
    <source>
        <dbReference type="SAM" id="MobiDB-lite"/>
    </source>
</evidence>
<accession>A0AAW0UJQ3</accession>
<keyword evidence="1" id="KW-0433">Leucine-rich repeat</keyword>
<protein>
    <submittedName>
        <fullName evidence="5">Uncharacterized protein</fullName>
    </submittedName>
</protein>
<evidence type="ECO:0000256" key="1">
    <source>
        <dbReference type="ARBA" id="ARBA00022614"/>
    </source>
</evidence>
<gene>
    <name evidence="5" type="ORF">O3P69_003047</name>
</gene>
<sequence>MILKIIVCVACVQAVAVGVVSGKSLLLQPRHPLPFTADQAPLIARIGPHDARHPDSLHHHAGHVSSSFSGRHGGKGSVDGCPLCPASHEISPCACRCLNDTAATIECGPELASCSQLTEVMSLNSYPVNTYLRLVVADTNLACKLEKALWGRLVFQEIEIINNMFQALDNRAFQPFSATLTTLNLGGNTLQDVYFSTLSDTPLLRFLTLSYNKVDFLPGYSAMTLPLLETFDASYNKIRKIIAETFAGMPRLQKIDMSNNAITKVYARAFAFPQHDASSLVVNLSNNAISSIEPGVLEGVRVCTLDLRNNHLINLPEAVYRPIIDFTAASAIFWTNNNPFDCDSHFCWIATNQTVSGTFNTVLCPNLGNYPVEVITPMCSILPNTTTPRYSRSRGHPAHPAPFRKSQVSTAVRNLRRPFLRRP</sequence>
<name>A0AAW0UJQ3_SCYPA</name>
<dbReference type="EMBL" id="JARAKH010000010">
    <property type="protein sequence ID" value="KAK8400081.1"/>
    <property type="molecule type" value="Genomic_DNA"/>
</dbReference>
<dbReference type="Pfam" id="PF13855">
    <property type="entry name" value="LRR_8"/>
    <property type="match status" value="1"/>
</dbReference>
<evidence type="ECO:0000313" key="6">
    <source>
        <dbReference type="Proteomes" id="UP001487740"/>
    </source>
</evidence>
<evidence type="ECO:0000313" key="5">
    <source>
        <dbReference type="EMBL" id="KAK8400081.1"/>
    </source>
</evidence>
<comment type="caution">
    <text evidence="5">The sequence shown here is derived from an EMBL/GenBank/DDBJ whole genome shotgun (WGS) entry which is preliminary data.</text>
</comment>
<reference evidence="5 6" key="1">
    <citation type="submission" date="2023-03" db="EMBL/GenBank/DDBJ databases">
        <title>High-quality genome of Scylla paramamosain provides insights in environmental adaptation.</title>
        <authorList>
            <person name="Zhang L."/>
        </authorList>
    </citation>
    <scope>NUCLEOTIDE SEQUENCE [LARGE SCALE GENOMIC DNA]</scope>
    <source>
        <strain evidence="5">LZ_2023a</strain>
        <tissue evidence="5">Muscle</tissue>
    </source>
</reference>
<feature type="chain" id="PRO_5043631761" evidence="4">
    <location>
        <begin position="23"/>
        <end position="423"/>
    </location>
</feature>
<proteinExistence type="predicted"/>